<comment type="similarity">
    <text evidence="3">Belongs to the Orn/Lys/Arg decarboxylase class-II family.</text>
</comment>
<evidence type="ECO:0000259" key="5">
    <source>
        <dbReference type="Pfam" id="PF02784"/>
    </source>
</evidence>
<evidence type="ECO:0000313" key="6">
    <source>
        <dbReference type="EMBL" id="GAA3698151.1"/>
    </source>
</evidence>
<dbReference type="InterPro" id="IPR022657">
    <property type="entry name" value="De-COase2_CS"/>
</dbReference>
<dbReference type="InterPro" id="IPR022644">
    <property type="entry name" value="De-COase2_N"/>
</dbReference>
<accession>A0ABP7CY03</accession>
<evidence type="ECO:0000256" key="3">
    <source>
        <dbReference type="RuleBase" id="RU003737"/>
    </source>
</evidence>
<reference evidence="7" key="1">
    <citation type="journal article" date="2019" name="Int. J. Syst. Evol. Microbiol.">
        <title>The Global Catalogue of Microorganisms (GCM) 10K type strain sequencing project: providing services to taxonomists for standard genome sequencing and annotation.</title>
        <authorList>
            <consortium name="The Broad Institute Genomics Platform"/>
            <consortium name="The Broad Institute Genome Sequencing Center for Infectious Disease"/>
            <person name="Wu L."/>
            <person name="Ma J."/>
        </authorList>
    </citation>
    <scope>NUCLEOTIDE SEQUENCE [LARGE SCALE GENOMIC DNA]</scope>
    <source>
        <strain evidence="7">JCM 16904</strain>
    </source>
</reference>
<comment type="cofactor">
    <cofactor evidence="1">
        <name>pyridoxal 5'-phosphate</name>
        <dbReference type="ChEBI" id="CHEBI:597326"/>
    </cofactor>
</comment>
<keyword evidence="7" id="KW-1185">Reference proteome</keyword>
<protein>
    <submittedName>
        <fullName evidence="6">Type III PLP-dependent enzyme</fullName>
    </submittedName>
</protein>
<dbReference type="SUPFAM" id="SSF50621">
    <property type="entry name" value="Alanine racemase C-terminal domain-like"/>
    <property type="match status" value="1"/>
</dbReference>
<comment type="caution">
    <text evidence="6">The sequence shown here is derived from an EMBL/GenBank/DDBJ whole genome shotgun (WGS) entry which is preliminary data.</text>
</comment>
<dbReference type="PRINTS" id="PR01182">
    <property type="entry name" value="ORNDCRBXLASE"/>
</dbReference>
<gene>
    <name evidence="6" type="ORF">GCM10022224_075170</name>
</gene>
<dbReference type="PRINTS" id="PR01179">
    <property type="entry name" value="ODADCRBXLASE"/>
</dbReference>
<dbReference type="PANTHER" id="PTHR43727">
    <property type="entry name" value="DIAMINOPIMELATE DECARBOXYLASE"/>
    <property type="match status" value="1"/>
</dbReference>
<dbReference type="SUPFAM" id="SSF51419">
    <property type="entry name" value="PLP-binding barrel"/>
    <property type="match status" value="1"/>
</dbReference>
<proteinExistence type="inferred from homology"/>
<dbReference type="RefSeq" id="WP_344889231.1">
    <property type="nucleotide sequence ID" value="NZ_BAAAZP010000152.1"/>
</dbReference>
<dbReference type="PROSITE" id="PS00879">
    <property type="entry name" value="ODR_DC_2_2"/>
    <property type="match status" value="1"/>
</dbReference>
<evidence type="ECO:0000256" key="2">
    <source>
        <dbReference type="ARBA" id="ARBA00022898"/>
    </source>
</evidence>
<feature type="domain" description="Orn/DAP/Arg decarboxylase 2 C-terminal" evidence="4">
    <location>
        <begin position="18"/>
        <end position="368"/>
    </location>
</feature>
<dbReference type="Gene3D" id="3.20.20.10">
    <property type="entry name" value="Alanine racemase"/>
    <property type="match status" value="1"/>
</dbReference>
<evidence type="ECO:0000256" key="1">
    <source>
        <dbReference type="ARBA" id="ARBA00001933"/>
    </source>
</evidence>
<dbReference type="Pfam" id="PF00278">
    <property type="entry name" value="Orn_DAP_Arg_deC"/>
    <property type="match status" value="1"/>
</dbReference>
<evidence type="ECO:0000313" key="7">
    <source>
        <dbReference type="Proteomes" id="UP001500902"/>
    </source>
</evidence>
<keyword evidence="2" id="KW-0663">Pyridoxal phosphate</keyword>
<dbReference type="Pfam" id="PF02784">
    <property type="entry name" value="Orn_Arg_deC_N"/>
    <property type="match status" value="1"/>
</dbReference>
<dbReference type="Proteomes" id="UP001500902">
    <property type="component" value="Unassembled WGS sequence"/>
</dbReference>
<dbReference type="InterPro" id="IPR009006">
    <property type="entry name" value="Ala_racemase/Decarboxylase_C"/>
</dbReference>
<dbReference type="InterPro" id="IPR000183">
    <property type="entry name" value="Orn/DAP/Arg_de-COase"/>
</dbReference>
<dbReference type="EMBL" id="BAAAZP010000152">
    <property type="protein sequence ID" value="GAA3698151.1"/>
    <property type="molecule type" value="Genomic_DNA"/>
</dbReference>
<dbReference type="InterPro" id="IPR022643">
    <property type="entry name" value="De-COase2_C"/>
</dbReference>
<evidence type="ECO:0000259" key="4">
    <source>
        <dbReference type="Pfam" id="PF00278"/>
    </source>
</evidence>
<organism evidence="6 7">
    <name type="scientific">Nonomuraea antimicrobica</name>
    <dbReference type="NCBI Taxonomy" id="561173"/>
    <lineage>
        <taxon>Bacteria</taxon>
        <taxon>Bacillati</taxon>
        <taxon>Actinomycetota</taxon>
        <taxon>Actinomycetes</taxon>
        <taxon>Streptosporangiales</taxon>
        <taxon>Streptosporangiaceae</taxon>
        <taxon>Nonomuraea</taxon>
    </lineage>
</organism>
<dbReference type="InterPro" id="IPR029066">
    <property type="entry name" value="PLP-binding_barrel"/>
</dbReference>
<dbReference type="InterPro" id="IPR002433">
    <property type="entry name" value="Orn_de-COase"/>
</dbReference>
<name>A0ABP7CY03_9ACTN</name>
<sequence>MPDTTLPAEAYKRGTPAYVYDLNEVERCHRTLVAALPQPSRLYYSLKANPHPAVVARLSRIGCSLEVSSAGELATALAAGADPAAILYTGPGKRDAEVRDAVAAGVRWFSVDSPHGLDQVDRAMAAQAGTARCLLRLNGHEQAAGQGLTMTGIASQFGADTEWLEAEPDAFASRPRASVSGLHLYLGTNLMTESELLAQFAAALRTAQRAQAVMRDRIEVLDLGGGFGAPFARSGHLPSLSTLAGELARLLDDSFAGWRDGRPLVAFESGRFLTATCGTLITRAVDVKWSHGTQVVVLESGINHLGGMSGLRRLPPLLPELANGSGGGGPAERSLVTGPLCTPLDIWVRAAPVPPVRPGDVLEVPNVGAYGLTASLTGFLGHPAPLEVIVEGGEITEVSRLVWERHAIDRTEES</sequence>
<feature type="domain" description="Orn/DAP/Arg decarboxylase 2 N-terminal" evidence="5">
    <location>
        <begin position="23"/>
        <end position="275"/>
    </location>
</feature>
<dbReference type="Gene3D" id="2.40.37.10">
    <property type="entry name" value="Lyase, Ornithine Decarboxylase, Chain A, domain 1"/>
    <property type="match status" value="1"/>
</dbReference>
<dbReference type="PANTHER" id="PTHR43727:SF2">
    <property type="entry name" value="GROUP IV DECARBOXYLASE"/>
    <property type="match status" value="1"/>
</dbReference>